<evidence type="ECO:0000313" key="10">
    <source>
        <dbReference type="EMBL" id="ADV83488.1"/>
    </source>
</evidence>
<protein>
    <recommendedName>
        <fullName evidence="9">TonB-dependent transporter Oar-like beta-barrel domain-containing protein</fullName>
    </recommendedName>
</protein>
<dbReference type="Pfam" id="PF25183">
    <property type="entry name" value="OMP_b-brl_4"/>
    <property type="match status" value="1"/>
</dbReference>
<dbReference type="InterPro" id="IPR036942">
    <property type="entry name" value="Beta-barrel_TonB_sf"/>
</dbReference>
<dbReference type="RefSeq" id="WP_013569221.1">
    <property type="nucleotide sequence ID" value="NC_014963.1"/>
</dbReference>
<proteinExistence type="predicted"/>
<dbReference type="OrthoDB" id="97893at2"/>
<dbReference type="AlphaFoldDB" id="E8V200"/>
<dbReference type="STRING" id="401053.AciPR4_2714"/>
<dbReference type="InterPro" id="IPR037066">
    <property type="entry name" value="Plug_dom_sf"/>
</dbReference>
<feature type="compositionally biased region" description="Low complexity" evidence="7">
    <location>
        <begin position="781"/>
        <end position="794"/>
    </location>
</feature>
<reference evidence="10 11" key="1">
    <citation type="journal article" date="2012" name="Stand. Genomic Sci.">
        <title>Complete genome sequence of Terriglobus saanensis type strain SP1PR4(T), an Acidobacteria from tundra soil.</title>
        <authorList>
            <person name="Rawat S.R."/>
            <person name="Mannisto M.K."/>
            <person name="Starovoytov V."/>
            <person name="Goodwin L."/>
            <person name="Nolan M."/>
            <person name="Hauser L."/>
            <person name="Land M."/>
            <person name="Davenport K.W."/>
            <person name="Woyke T."/>
            <person name="Haggblom M.M."/>
        </authorList>
    </citation>
    <scope>NUCLEOTIDE SEQUENCE</scope>
    <source>
        <strain evidence="11">ATCC BAA-1853 / DSM 23119 / SP1PR4</strain>
    </source>
</reference>
<dbReference type="PANTHER" id="PTHR30069">
    <property type="entry name" value="TONB-DEPENDENT OUTER MEMBRANE RECEPTOR"/>
    <property type="match status" value="1"/>
</dbReference>
<evidence type="ECO:0000256" key="7">
    <source>
        <dbReference type="SAM" id="MobiDB-lite"/>
    </source>
</evidence>
<evidence type="ECO:0000256" key="2">
    <source>
        <dbReference type="ARBA" id="ARBA00022448"/>
    </source>
</evidence>
<feature type="chain" id="PRO_5003232960" description="TonB-dependent transporter Oar-like beta-barrel domain-containing protein" evidence="8">
    <location>
        <begin position="27"/>
        <end position="1230"/>
    </location>
</feature>
<dbReference type="eggNOG" id="COG4771">
    <property type="taxonomic scope" value="Bacteria"/>
</dbReference>
<dbReference type="EMBL" id="CP002467">
    <property type="protein sequence ID" value="ADV83488.1"/>
    <property type="molecule type" value="Genomic_DNA"/>
</dbReference>
<evidence type="ECO:0000313" key="11">
    <source>
        <dbReference type="Proteomes" id="UP000006844"/>
    </source>
</evidence>
<keyword evidence="6" id="KW-0998">Cell outer membrane</keyword>
<dbReference type="InterPro" id="IPR039426">
    <property type="entry name" value="TonB-dep_rcpt-like"/>
</dbReference>
<feature type="domain" description="TonB-dependent transporter Oar-like beta-barrel" evidence="9">
    <location>
        <begin position="250"/>
        <end position="1223"/>
    </location>
</feature>
<gene>
    <name evidence="10" type="ordered locus">AciPR4_2714</name>
</gene>
<dbReference type="SUPFAM" id="SSF56935">
    <property type="entry name" value="Porins"/>
    <property type="match status" value="1"/>
</dbReference>
<dbReference type="GO" id="GO:0009279">
    <property type="term" value="C:cell outer membrane"/>
    <property type="evidence" value="ECO:0007669"/>
    <property type="project" value="UniProtKB-SubCell"/>
</dbReference>
<evidence type="ECO:0000256" key="5">
    <source>
        <dbReference type="ARBA" id="ARBA00023136"/>
    </source>
</evidence>
<comment type="subcellular location">
    <subcellularLocation>
        <location evidence="1">Cell outer membrane</location>
        <topology evidence="1">Multi-pass membrane protein</topology>
    </subcellularLocation>
</comment>
<keyword evidence="4" id="KW-0812">Transmembrane</keyword>
<dbReference type="Gene3D" id="2.40.170.20">
    <property type="entry name" value="TonB-dependent receptor, beta-barrel domain"/>
    <property type="match status" value="1"/>
</dbReference>
<keyword evidence="5" id="KW-0472">Membrane</keyword>
<keyword evidence="3" id="KW-1134">Transmembrane beta strand</keyword>
<dbReference type="InterPro" id="IPR008969">
    <property type="entry name" value="CarboxyPept-like_regulatory"/>
</dbReference>
<dbReference type="InterPro" id="IPR057601">
    <property type="entry name" value="Oar-like_b-barrel"/>
</dbReference>
<sequence>MGLKQFFKHFPFLLILIAGTSATGWAQLAGKGGLNGRVTDADGGVVSGATVQITADATNTKQIVTTTGAGEFSFSLDPAKYTLMVTHSGFKSVTQENITVNALQTYSVDVLLPTGATSESVTVTDAPPTLETSNATLGVTIEQEQYSALPLIQDGGGQRRATDFAQLLPGVNSQTTNGNLTTNAGTVNGSGSRGAVSSIYINGVPITSAAGEGDPRFVWTSMAVDAINQFQVQTVGYSAIYEGQGVQNYVVKNGTNKLHGSVYDYFRDTGLDTWGFQKVNNPLTNVPQKPSEHQNEYGLFLGFPILKDKLFVFGGYEGYRYRRQVPYQNETIPTMLMRQGNFSEQLVAGADCLSTNAAKRVGCIYDPDTTTFNGSAYVRTPFPGNIIPAGRLSPAAQRLQSYLPAPTVGGISNNYVVNYKTGLSNWTTTNRIDYTINNKQQLSVVLAWGRQATTAPAAVTVSSTSNGLPPPYISSQQFSPKTKVFLIEHTYSITPRITNQFKYGFGRYDGPGYNQDVGSTYGAAANGITGLPAGQAQDSFPTVTFTGNTNINRWAGYSSNRPVATGYVVVDNVQWALGRHLVTFGGEVAWMQYNFLNNSTGVNPLQLTFNSTATSGYNGSTTALPTTGQAYASFLAGAPNSATFTLSAVPETGGRFRPISPYIQDNWKITSKLTLDIGLRYDYYPTYREVQNRFAYFDPNATNPLIGAKGALAFGGNGAGKCNCNSPVNDFLKNFGPRIGFAYQPDPKTVFRGSYAVIYTHGNANGGSATSRQGSGLAGYSVSPSTSFNNPSTTQVGNQYWKLDTPYPTYTAPPTLDASLGTYNTSLSTAAAQTPAYADPYYGGRAPQFINWSFGMQREISKDMTLTISYVGSQGHFLTPDSLTGRGKWSNQLDPAYLTLGSKLSLPATGSTGPVNLASAGITGLPYASFGGTGNPTISQLLKPFPQYSSISDTYGFVGNTRYHALQIYMTRRLASGLTFMTNYSWSRAIDNNATFRSGYDIPAFAASDGQFHAARSLDRSLSLGDQRHKFVLTGAYDLPFGKGMLGGSNFYMRALFGGFKLSTIFNAYSGAPVSVIMNSCNTNPSQSVCYPIKNPNYGGNGKIANPLPLTSATLGQTQYLDPNAFLATPSYQFSTIARTAPYNGLFQPGNYKLDLSLRRSFGIPTAGLHEGTRLVVEADWFNVTNHTHFVYSQAAAPLSSWGTSSYGTLVVDSNSPTNRALQLAARIEF</sequence>
<dbReference type="Gene3D" id="2.170.130.10">
    <property type="entry name" value="TonB-dependent receptor, plug domain"/>
    <property type="match status" value="1"/>
</dbReference>
<evidence type="ECO:0000256" key="4">
    <source>
        <dbReference type="ARBA" id="ARBA00022692"/>
    </source>
</evidence>
<evidence type="ECO:0000256" key="1">
    <source>
        <dbReference type="ARBA" id="ARBA00004571"/>
    </source>
</evidence>
<dbReference type="SUPFAM" id="SSF49464">
    <property type="entry name" value="Carboxypeptidase regulatory domain-like"/>
    <property type="match status" value="1"/>
</dbReference>
<dbReference type="HOGENOM" id="CLU_006298_0_0_0"/>
<dbReference type="GO" id="GO:0044718">
    <property type="term" value="P:siderophore transmembrane transport"/>
    <property type="evidence" value="ECO:0007669"/>
    <property type="project" value="TreeGrafter"/>
</dbReference>
<dbReference type="Pfam" id="PF13620">
    <property type="entry name" value="CarboxypepD_reg"/>
    <property type="match status" value="1"/>
</dbReference>
<keyword evidence="8" id="KW-0732">Signal</keyword>
<keyword evidence="2" id="KW-0813">Transport</keyword>
<evidence type="ECO:0000259" key="9">
    <source>
        <dbReference type="Pfam" id="PF25183"/>
    </source>
</evidence>
<feature type="region of interest" description="Disordered" evidence="7">
    <location>
        <begin position="768"/>
        <end position="794"/>
    </location>
</feature>
<dbReference type="Proteomes" id="UP000006844">
    <property type="component" value="Chromosome"/>
</dbReference>
<accession>E8V200</accession>
<dbReference type="KEGG" id="tsa:AciPR4_2714"/>
<feature type="signal peptide" evidence="8">
    <location>
        <begin position="1"/>
        <end position="26"/>
    </location>
</feature>
<dbReference type="Gene3D" id="2.60.40.1120">
    <property type="entry name" value="Carboxypeptidase-like, regulatory domain"/>
    <property type="match status" value="1"/>
</dbReference>
<organism evidence="10 11">
    <name type="scientific">Terriglobus saanensis (strain ATCC BAA-1853 / DSM 23119 / SP1PR4)</name>
    <dbReference type="NCBI Taxonomy" id="401053"/>
    <lineage>
        <taxon>Bacteria</taxon>
        <taxon>Pseudomonadati</taxon>
        <taxon>Acidobacteriota</taxon>
        <taxon>Terriglobia</taxon>
        <taxon>Terriglobales</taxon>
        <taxon>Acidobacteriaceae</taxon>
        <taxon>Terriglobus</taxon>
    </lineage>
</organism>
<dbReference type="PANTHER" id="PTHR30069:SF46">
    <property type="entry name" value="OAR PROTEIN"/>
    <property type="match status" value="1"/>
</dbReference>
<keyword evidence="11" id="KW-1185">Reference proteome</keyword>
<evidence type="ECO:0000256" key="6">
    <source>
        <dbReference type="ARBA" id="ARBA00023237"/>
    </source>
</evidence>
<name>E8V200_TERSS</name>
<evidence type="ECO:0000256" key="8">
    <source>
        <dbReference type="SAM" id="SignalP"/>
    </source>
</evidence>
<dbReference type="GO" id="GO:0015344">
    <property type="term" value="F:siderophore uptake transmembrane transporter activity"/>
    <property type="evidence" value="ECO:0007669"/>
    <property type="project" value="TreeGrafter"/>
</dbReference>
<evidence type="ECO:0000256" key="3">
    <source>
        <dbReference type="ARBA" id="ARBA00022452"/>
    </source>
</evidence>